<evidence type="ECO:0000313" key="8">
    <source>
        <dbReference type="EMBL" id="PKD27651.1"/>
    </source>
</evidence>
<evidence type="ECO:0000256" key="1">
    <source>
        <dbReference type="ARBA" id="ARBA00008936"/>
    </source>
</evidence>
<dbReference type="PANTHER" id="PTHR43389">
    <property type="entry name" value="V-TYPE PROTON ATPASE SUBUNIT B"/>
    <property type="match status" value="1"/>
</dbReference>
<dbReference type="Proteomes" id="UP000233425">
    <property type="component" value="Unassembled WGS sequence"/>
</dbReference>
<dbReference type="CDD" id="cd01135">
    <property type="entry name" value="V_A-ATPase_B"/>
    <property type="match status" value="1"/>
</dbReference>
<dbReference type="EMBL" id="NNSR01000069">
    <property type="protein sequence ID" value="PKD27651.1"/>
    <property type="molecule type" value="Genomic_DNA"/>
</dbReference>
<dbReference type="SUPFAM" id="SSF52540">
    <property type="entry name" value="P-loop containing nucleoside triphosphate hydrolases"/>
    <property type="match status" value="1"/>
</dbReference>
<keyword evidence="9" id="KW-1185">Reference proteome</keyword>
<gene>
    <name evidence="8" type="primary">ntpB_2</name>
    <name evidence="4" type="synonym">atpB</name>
    <name evidence="8" type="ORF">RBATCC27255_01412</name>
</gene>
<dbReference type="GO" id="GO:0046933">
    <property type="term" value="F:proton-transporting ATP synthase activity, rotational mechanism"/>
    <property type="evidence" value="ECO:0007669"/>
    <property type="project" value="UniProtKB-UniRule"/>
</dbReference>
<dbReference type="Pfam" id="PF02874">
    <property type="entry name" value="ATP-synt_ab_N"/>
    <property type="match status" value="1"/>
</dbReference>
<dbReference type="AlphaFoldDB" id="A0A2N0UKZ6"/>
<sequence>MPKEYRTIREVAGPLMMVSDVEGVTYDELGEIELPNGETRRCKVLEVDGSNALVQLFESAAGINLANSKVRFLGRSMELPVSPDMLSRVFDGLGNPIDGGPALIPEKRLDINGTPMNPAARNYPQEFIQTGISAIDGLNTLVRGQKLPIFSASGLPHAQLAAQIARQAAVRGKDEQFAVVFAAMGITFEESDYFVQSFKETGAIDRTVMFVNLANDPAIERIATPKMALTAAEYLAFDRGMHVLVIMTDITNYADALREVSAARKEVPGRRGYPGYMYTDLATLYERAGRLKGKEGSITLIPILTMPEDDKTHPIPDLTGYITEGQIILSRELYRKGITPPIDVLPSLSRLKDKGIGPDRTRKDHAATMNQLFAAYARGKDARELMVILGEAALTDMDKKYAEFAEAFEREYVSQGYDANRSIEETLDIGWKLLHILPRSELKRIKDDMLDEFYGKE</sequence>
<feature type="domain" description="ATP synthase A/B type C-terminal" evidence="7">
    <location>
        <begin position="355"/>
        <end position="454"/>
    </location>
</feature>
<evidence type="ECO:0000256" key="3">
    <source>
        <dbReference type="ARBA" id="ARBA00023065"/>
    </source>
</evidence>
<keyword evidence="2 4" id="KW-0813">Transport</keyword>
<comment type="caution">
    <text evidence="8">The sequence shown here is derived from an EMBL/GenBank/DDBJ whole genome shotgun (WGS) entry which is preliminary data.</text>
</comment>
<evidence type="ECO:0000313" key="9">
    <source>
        <dbReference type="Proteomes" id="UP000233425"/>
    </source>
</evidence>
<organism evidence="8 9">
    <name type="scientific">Ruminococcus bromii</name>
    <dbReference type="NCBI Taxonomy" id="40518"/>
    <lineage>
        <taxon>Bacteria</taxon>
        <taxon>Bacillati</taxon>
        <taxon>Bacillota</taxon>
        <taxon>Clostridia</taxon>
        <taxon>Eubacteriales</taxon>
        <taxon>Oscillospiraceae</taxon>
        <taxon>Ruminococcus</taxon>
    </lineage>
</organism>
<dbReference type="RefSeq" id="WP_101029374.1">
    <property type="nucleotide sequence ID" value="NZ_CABMMZ010000069.1"/>
</dbReference>
<evidence type="ECO:0000256" key="2">
    <source>
        <dbReference type="ARBA" id="ARBA00022448"/>
    </source>
</evidence>
<dbReference type="HAMAP" id="MF_00310">
    <property type="entry name" value="ATP_synth_B_arch"/>
    <property type="match status" value="1"/>
</dbReference>
<reference evidence="8" key="1">
    <citation type="journal article" date="2018" name="Environ. Microbiol.">
        <title>Sporulation capability and amylosome conservation among diverse human colonic and rumen isolates of the keystone starch-degrader Ruminococcus bromii.</title>
        <authorList>
            <person name="Mukhopadhya I."/>
            <person name="Morais S."/>
            <person name="Laverde-Gomez J."/>
            <person name="Sheridan P.O."/>
            <person name="Walker A.W."/>
            <person name="Kelly W."/>
            <person name="Klieve A.V."/>
            <person name="Ouwerkerk D."/>
            <person name="Duncan S.H."/>
            <person name="Louis P."/>
            <person name="Koropatkin N."/>
            <person name="Cockburn D."/>
            <person name="Kibler R."/>
            <person name="Cooper P.J."/>
            <person name="Sandoval C."/>
            <person name="Crost E."/>
            <person name="Juge N."/>
            <person name="Bayer E.A."/>
            <person name="Flint H.J."/>
        </authorList>
    </citation>
    <scope>NUCLEOTIDE SEQUENCE [LARGE SCALE GENOMIC DNA]</scope>
    <source>
        <strain evidence="8">ATCC 27255</strain>
    </source>
</reference>
<dbReference type="CDD" id="cd18112">
    <property type="entry name" value="ATP-synt_V_A-type_beta_C"/>
    <property type="match status" value="1"/>
</dbReference>
<feature type="domain" description="ATPase F1/V1/A1 complex alpha/beta subunit N-terminal" evidence="6">
    <location>
        <begin position="9"/>
        <end position="74"/>
    </location>
</feature>
<comment type="function">
    <text evidence="4">Produces ATP from ADP in the presence of a proton gradient across the membrane. The V-type beta chain is a regulatory subunit.</text>
</comment>
<dbReference type="InterPro" id="IPR022879">
    <property type="entry name" value="V-ATPase_su_B/beta"/>
</dbReference>
<dbReference type="GO" id="GO:0042777">
    <property type="term" value="P:proton motive force-driven plasma membrane ATP synthesis"/>
    <property type="evidence" value="ECO:0007669"/>
    <property type="project" value="UniProtKB-UniRule"/>
</dbReference>
<dbReference type="PIRSF" id="PIRSF039114">
    <property type="entry name" value="V-ATPsynth_beta/V-ATPase_B"/>
    <property type="match status" value="1"/>
</dbReference>
<protein>
    <recommendedName>
        <fullName evidence="4">V-type ATP synthase beta chain</fullName>
    </recommendedName>
    <alternativeName>
        <fullName evidence="4">V-ATPase subunit B</fullName>
    </alternativeName>
</protein>
<feature type="domain" description="ATPase F1/V1/A1 complex alpha/beta subunit nucleotide-binding" evidence="5">
    <location>
        <begin position="131"/>
        <end position="349"/>
    </location>
</feature>
<dbReference type="NCBIfam" id="NF003235">
    <property type="entry name" value="PRK04196.1"/>
    <property type="match status" value="1"/>
</dbReference>
<name>A0A2N0UKZ6_9FIRM</name>
<dbReference type="InterPro" id="IPR027417">
    <property type="entry name" value="P-loop_NTPase"/>
</dbReference>
<proteinExistence type="inferred from homology"/>
<dbReference type="PANTHER" id="PTHR43389:SF4">
    <property type="entry name" value="V-TYPE PROTON ATPASE SUBUNIT B"/>
    <property type="match status" value="1"/>
</dbReference>
<evidence type="ECO:0000256" key="4">
    <source>
        <dbReference type="HAMAP-Rule" id="MF_00310"/>
    </source>
</evidence>
<dbReference type="InterPro" id="IPR004100">
    <property type="entry name" value="ATPase_F1/V1/A1_a/bsu_N"/>
</dbReference>
<comment type="similarity">
    <text evidence="1 4">Belongs to the ATPase alpha/beta chains family.</text>
</comment>
<dbReference type="InterPro" id="IPR020003">
    <property type="entry name" value="ATPase_a/bsu_AS"/>
</dbReference>
<dbReference type="PROSITE" id="PS00152">
    <property type="entry name" value="ATPASE_ALPHA_BETA"/>
    <property type="match status" value="1"/>
</dbReference>
<dbReference type="InterPro" id="IPR000194">
    <property type="entry name" value="ATPase_F1/V1/A1_a/bsu_nucl-bd"/>
</dbReference>
<dbReference type="Pfam" id="PF22919">
    <property type="entry name" value="ATP-synt_VA_C"/>
    <property type="match status" value="1"/>
</dbReference>
<keyword evidence="3 4" id="KW-0406">Ion transport</keyword>
<dbReference type="InterPro" id="IPR055190">
    <property type="entry name" value="ATP-synt_VA_C"/>
</dbReference>
<accession>A0A2N0UKZ6</accession>
<evidence type="ECO:0000259" key="7">
    <source>
        <dbReference type="Pfam" id="PF22919"/>
    </source>
</evidence>
<dbReference type="Gene3D" id="3.40.50.12240">
    <property type="match status" value="1"/>
</dbReference>
<dbReference type="GO" id="GO:0005524">
    <property type="term" value="F:ATP binding"/>
    <property type="evidence" value="ECO:0007669"/>
    <property type="project" value="UniProtKB-UniRule"/>
</dbReference>
<dbReference type="GeneID" id="93768047"/>
<evidence type="ECO:0000259" key="5">
    <source>
        <dbReference type="Pfam" id="PF00006"/>
    </source>
</evidence>
<dbReference type="CDD" id="cd18118">
    <property type="entry name" value="ATP-synt_V_A-type_beta_N"/>
    <property type="match status" value="1"/>
</dbReference>
<keyword evidence="4" id="KW-0375">Hydrogen ion transport</keyword>
<dbReference type="Pfam" id="PF00006">
    <property type="entry name" value="ATP-synt_ab"/>
    <property type="match status" value="1"/>
</dbReference>
<evidence type="ECO:0000259" key="6">
    <source>
        <dbReference type="Pfam" id="PF02874"/>
    </source>
</evidence>
<keyword evidence="4" id="KW-0066">ATP synthesis</keyword>